<gene>
    <name evidence="2" type="ORF">H7348_10490</name>
    <name evidence="3" type="ORF">IAU68_11080</name>
</gene>
<accession>A0A7H0JYQ2</accession>
<dbReference type="EMBL" id="JACMYE010000009">
    <property type="protein sequence ID" value="MBC3179724.1"/>
    <property type="molecule type" value="Genomic_DNA"/>
</dbReference>
<organism evidence="3 4">
    <name type="scientific">Corynebacterium lujinxingii</name>
    <dbReference type="NCBI Taxonomy" id="2763010"/>
    <lineage>
        <taxon>Bacteria</taxon>
        <taxon>Bacillati</taxon>
        <taxon>Actinomycetota</taxon>
        <taxon>Actinomycetes</taxon>
        <taxon>Mycobacteriales</taxon>
        <taxon>Corynebacteriaceae</taxon>
        <taxon>Corynebacterium</taxon>
    </lineage>
</organism>
<evidence type="ECO:0000313" key="3">
    <source>
        <dbReference type="EMBL" id="QNP90168.1"/>
    </source>
</evidence>
<dbReference type="Proteomes" id="UP000642876">
    <property type="component" value="Unassembled WGS sequence"/>
</dbReference>
<name>A0A7H0JYQ2_9CORY</name>
<protein>
    <submittedName>
        <fullName evidence="3">Uncharacterized protein</fullName>
    </submittedName>
</protein>
<dbReference type="EMBL" id="CP061032">
    <property type="protein sequence ID" value="QNP90168.1"/>
    <property type="molecule type" value="Genomic_DNA"/>
</dbReference>
<reference evidence="4 5" key="1">
    <citation type="submission" date="2020-08" db="EMBL/GenBank/DDBJ databases">
        <title>novel species in genus Corynebacterium.</title>
        <authorList>
            <person name="Zhang G."/>
        </authorList>
    </citation>
    <scope>NUCLEOTIDE SEQUENCE [LARGE SCALE GENOMIC DNA]</scope>
    <source>
        <strain evidence="4 5">zg-917</strain>
        <strain evidence="3">Zg-917</strain>
    </source>
</reference>
<keyword evidence="5" id="KW-1185">Reference proteome</keyword>
<evidence type="ECO:0000256" key="1">
    <source>
        <dbReference type="SAM" id="MobiDB-lite"/>
    </source>
</evidence>
<evidence type="ECO:0000313" key="5">
    <source>
        <dbReference type="Proteomes" id="UP000642876"/>
    </source>
</evidence>
<evidence type="ECO:0000313" key="2">
    <source>
        <dbReference type="EMBL" id="MBC3179724.1"/>
    </source>
</evidence>
<dbReference type="Proteomes" id="UP000516235">
    <property type="component" value="Chromosome"/>
</dbReference>
<dbReference type="RefSeq" id="WP_171194592.1">
    <property type="nucleotide sequence ID" value="NZ_CP061032.1"/>
</dbReference>
<dbReference type="KEGG" id="cluj:IAU68_11080"/>
<evidence type="ECO:0000313" key="4">
    <source>
        <dbReference type="Proteomes" id="UP000516235"/>
    </source>
</evidence>
<proteinExistence type="predicted"/>
<feature type="region of interest" description="Disordered" evidence="1">
    <location>
        <begin position="145"/>
        <end position="168"/>
    </location>
</feature>
<dbReference type="AlphaFoldDB" id="A0A7H0JYQ2"/>
<feature type="compositionally biased region" description="Low complexity" evidence="1">
    <location>
        <begin position="148"/>
        <end position="160"/>
    </location>
</feature>
<sequence>MFYIAAGPAPLDPGLLSREIARRAGLSSCGPQVTSLPHVLDDDICTGDGYLLAGRGFVDKLRAVDTNVVAYEVDGTYIVTSVQEMGSSMLRGRDLVRVPHGIFRVPEWGQRTYVAGATAEFLAGYVDLVPAGQFVEPRRYRRRVRDQSASTANASAPSTPVNASVPER</sequence>